<dbReference type="InterPro" id="IPR013785">
    <property type="entry name" value="Aldolase_TIM"/>
</dbReference>
<dbReference type="PIRSF" id="PIRSF034452">
    <property type="entry name" value="TIM-br_sig_trnsd"/>
    <property type="match status" value="1"/>
</dbReference>
<protein>
    <submittedName>
        <fullName evidence="2">Phosphoenolpyruvate hydrolase family protein</fullName>
    </submittedName>
</protein>
<reference evidence="2 3" key="1">
    <citation type="submission" date="2023-08" db="EMBL/GenBank/DDBJ databases">
        <title>Implementing the SeqCode for naming new Mesorhizobium species isolated from Vachellia karroo root nodules.</title>
        <authorList>
            <person name="Van Lill M."/>
        </authorList>
    </citation>
    <scope>NUCLEOTIDE SEQUENCE [LARGE SCALE GENOMIC DNA]</scope>
    <source>
        <strain evidence="2 3">VK3E</strain>
    </source>
</reference>
<dbReference type="Pfam" id="PF09370">
    <property type="entry name" value="PEP_hydrolase"/>
    <property type="match status" value="1"/>
</dbReference>
<name>A0ABU4X3P5_9HYPH</name>
<dbReference type="Gene3D" id="3.20.20.70">
    <property type="entry name" value="Aldolase class I"/>
    <property type="match status" value="1"/>
</dbReference>
<dbReference type="PANTHER" id="PTHR31862:SF1">
    <property type="entry name" value="UPF0261 DOMAIN PROTEIN (AFU_ORTHOLOGUE AFUA_1G10120)"/>
    <property type="match status" value="1"/>
</dbReference>
<dbReference type="RefSeq" id="WP_320216928.1">
    <property type="nucleotide sequence ID" value="NZ_JAVIIS010000049.1"/>
</dbReference>
<dbReference type="Proteomes" id="UP001272097">
    <property type="component" value="Unassembled WGS sequence"/>
</dbReference>
<dbReference type="InterPro" id="IPR051353">
    <property type="entry name" value="Tobamovirus_resist_UPF0261"/>
</dbReference>
<feature type="domain" description="TIM-barrel" evidence="1">
    <location>
        <begin position="8"/>
        <end position="273"/>
    </location>
</feature>
<evidence type="ECO:0000259" key="1">
    <source>
        <dbReference type="Pfam" id="PF09370"/>
    </source>
</evidence>
<comment type="caution">
    <text evidence="2">The sequence shown here is derived from an EMBL/GenBank/DDBJ whole genome shotgun (WGS) entry which is preliminary data.</text>
</comment>
<organism evidence="2 3">
    <name type="scientific">Mesorhizobium australafricanum</name>
    <dbReference type="NCBI Taxonomy" id="3072311"/>
    <lineage>
        <taxon>Bacteria</taxon>
        <taxon>Pseudomonadati</taxon>
        <taxon>Pseudomonadota</taxon>
        <taxon>Alphaproteobacteria</taxon>
        <taxon>Hyphomicrobiales</taxon>
        <taxon>Phyllobacteriaceae</taxon>
        <taxon>Mesorhizobium</taxon>
    </lineage>
</organism>
<proteinExistence type="predicted"/>
<dbReference type="SUPFAM" id="SSF51621">
    <property type="entry name" value="Phosphoenolpyruvate/pyruvate domain"/>
    <property type="match status" value="1"/>
</dbReference>
<evidence type="ECO:0000313" key="3">
    <source>
        <dbReference type="Proteomes" id="UP001272097"/>
    </source>
</evidence>
<keyword evidence="3" id="KW-1185">Reference proteome</keyword>
<dbReference type="GO" id="GO:0016787">
    <property type="term" value="F:hydrolase activity"/>
    <property type="evidence" value="ECO:0007669"/>
    <property type="project" value="UniProtKB-KW"/>
</dbReference>
<dbReference type="PANTHER" id="PTHR31862">
    <property type="entry name" value="UPF0261 DOMAIN PROTEIN (AFU_ORTHOLOGUE AFUA_1G10120)"/>
    <property type="match status" value="1"/>
</dbReference>
<keyword evidence="2" id="KW-0378">Hydrolase</keyword>
<dbReference type="EMBL" id="JAVIIS010000049">
    <property type="protein sequence ID" value="MDX8442931.1"/>
    <property type="molecule type" value="Genomic_DNA"/>
</dbReference>
<gene>
    <name evidence="2" type="ORF">RFM51_25450</name>
</gene>
<dbReference type="Gene3D" id="1.20.5.460">
    <property type="entry name" value="Single helix bin"/>
    <property type="match status" value="1"/>
</dbReference>
<dbReference type="InterPro" id="IPR009215">
    <property type="entry name" value="TIM-br_IGPS-like"/>
</dbReference>
<sequence length="300" mass="31675">MAAIPRKEILEKFRKMIADGVPIVGGGAGTGLSAKAEEAGGIDLIIIYNSGRYRMAGRGSAAGLLAHGNANEIVKEMAYEVLPVVKKTPVLAGVNGTDPFVIMPLLLAELKTMGFSGVQNFPTVGLFDGTMRLSFEETGMGFGLEVDMIAEAHKLGLLTTPYVFNPDEARAMTKAGADIVVAHMGVTTGGSIGATSAKTLDACVTEIDAIADAARSVRKDVILLCHGGPISMPDDARYILERCEGLHGFYGASSMERLPAEAAIARQTADFKAVALEHRTQKWKPVLGKSDAPTKTKRKG</sequence>
<dbReference type="InterPro" id="IPR015813">
    <property type="entry name" value="Pyrv/PenolPyrv_kinase-like_dom"/>
</dbReference>
<evidence type="ECO:0000313" key="2">
    <source>
        <dbReference type="EMBL" id="MDX8442931.1"/>
    </source>
</evidence>
<accession>A0ABU4X3P5</accession>